<evidence type="ECO:0000259" key="13">
    <source>
        <dbReference type="PROSITE" id="PS50011"/>
    </source>
</evidence>
<keyword evidence="8 11" id="KW-0067">ATP-binding</keyword>
<feature type="compositionally biased region" description="Acidic residues" evidence="12">
    <location>
        <begin position="371"/>
        <end position="402"/>
    </location>
</feature>
<gene>
    <name evidence="14" type="ORF">C1H46_033411</name>
</gene>
<evidence type="ECO:0000313" key="15">
    <source>
        <dbReference type="Proteomes" id="UP000315295"/>
    </source>
</evidence>
<reference evidence="14 15" key="1">
    <citation type="journal article" date="2019" name="G3 (Bethesda)">
        <title>Sequencing of a Wild Apple (Malus baccata) Genome Unravels the Differences Between Cultivated and Wild Apple Species Regarding Disease Resistance and Cold Tolerance.</title>
        <authorList>
            <person name="Chen X."/>
        </authorList>
    </citation>
    <scope>NUCLEOTIDE SEQUENCE [LARGE SCALE GENOMIC DNA]</scope>
    <source>
        <strain evidence="15">cv. Shandingzi</strain>
        <tissue evidence="14">Leaves</tissue>
    </source>
</reference>
<sequence>MSCFPCFGSQRSKRSNSNKRLENASSPPPIAQELKKQKPAEAAGGVNPKDINAKTFTFRELATATRNFRQECLLGEGGFGRVYKGTLQSSGQVVAVKQLDRHGTQGNEFLGDVLMLSLLHHPNLVNLIGYCADGDQRLLVYEFISGGSLDDRVLGNVPDNKPLDWYTRVKIAYGAALGLEYLHEKANPSVVYRDLKSSNILLDEEFNPKLSDVGLAQLGPEGDKMHGPSRLMGTYGFCAPEYSRSGEVTMKSDVYSFGVILLELITGRRAVDTTRSNDEQNLVSWAQPLFRDPKKYPDMADPLLNKQFPEKDLNQAVAMASMCLQEEAAVRPFMSDVVTTLSFLSTTPPPPEAVPAPLPADPTPTEKREENNDESECVSEYSEDDNSDAAGDYDDEDQEASDQESIRNSKSNRRSVDISEGEGSEDERRVTGTESKEWHSFTRGSMISRNDSVNSSDQSSKGGNNLDGNSNQVSSSQSKYASVSSRSSSRGSTEETVSTSRKKKASQKETATVTLGGNSSTEEKSSEGGSVCTDDRDQENRSSKVPQLPPVLKDGKDSVVQHRNNNGSQDFKSSKKCQSNHY</sequence>
<dbReference type="Gene3D" id="1.10.510.10">
    <property type="entry name" value="Transferase(Phosphotransferase) domain 1"/>
    <property type="match status" value="1"/>
</dbReference>
<evidence type="ECO:0000256" key="11">
    <source>
        <dbReference type="PROSITE-ProRule" id="PRU10141"/>
    </source>
</evidence>
<feature type="region of interest" description="Disordered" evidence="12">
    <location>
        <begin position="1"/>
        <end position="48"/>
    </location>
</feature>
<proteinExistence type="inferred from homology"/>
<organism evidence="14 15">
    <name type="scientific">Malus baccata</name>
    <name type="common">Siberian crab apple</name>
    <name type="synonym">Pyrus baccata</name>
    <dbReference type="NCBI Taxonomy" id="106549"/>
    <lineage>
        <taxon>Eukaryota</taxon>
        <taxon>Viridiplantae</taxon>
        <taxon>Streptophyta</taxon>
        <taxon>Embryophyta</taxon>
        <taxon>Tracheophyta</taxon>
        <taxon>Spermatophyta</taxon>
        <taxon>Magnoliopsida</taxon>
        <taxon>eudicotyledons</taxon>
        <taxon>Gunneridae</taxon>
        <taxon>Pentapetalae</taxon>
        <taxon>rosids</taxon>
        <taxon>fabids</taxon>
        <taxon>Rosales</taxon>
        <taxon>Rosaceae</taxon>
        <taxon>Amygdaloideae</taxon>
        <taxon>Maleae</taxon>
        <taxon>Malus</taxon>
    </lineage>
</organism>
<comment type="caution">
    <text evidence="14">The sequence shown here is derived from an EMBL/GenBank/DDBJ whole genome shotgun (WGS) entry which is preliminary data.</text>
</comment>
<feature type="compositionally biased region" description="Pro residues" evidence="12">
    <location>
        <begin position="347"/>
        <end position="362"/>
    </location>
</feature>
<evidence type="ECO:0000256" key="1">
    <source>
        <dbReference type="ARBA" id="ARBA00004193"/>
    </source>
</evidence>
<dbReference type="STRING" id="106549.A0A540L3D5"/>
<dbReference type="InterPro" id="IPR017441">
    <property type="entry name" value="Protein_kinase_ATP_BS"/>
</dbReference>
<keyword evidence="7" id="KW-0418">Kinase</keyword>
<evidence type="ECO:0000256" key="9">
    <source>
        <dbReference type="ARBA" id="ARBA00023136"/>
    </source>
</evidence>
<dbReference type="PANTHER" id="PTHR47985:SF32">
    <property type="entry name" value="RECEPTOR-LIKE KINASE LIP2"/>
    <property type="match status" value="1"/>
</dbReference>
<name>A0A540L3D5_MALBA</name>
<keyword evidence="10" id="KW-0449">Lipoprotein</keyword>
<evidence type="ECO:0000256" key="6">
    <source>
        <dbReference type="ARBA" id="ARBA00022741"/>
    </source>
</evidence>
<evidence type="ECO:0000256" key="4">
    <source>
        <dbReference type="ARBA" id="ARBA00022527"/>
    </source>
</evidence>
<feature type="compositionally biased region" description="Basic and acidic residues" evidence="12">
    <location>
        <begin position="426"/>
        <end position="440"/>
    </location>
</feature>
<dbReference type="Gene3D" id="3.30.200.20">
    <property type="entry name" value="Phosphorylase Kinase, domain 1"/>
    <property type="match status" value="1"/>
</dbReference>
<dbReference type="CDD" id="cd14066">
    <property type="entry name" value="STKc_IRAK"/>
    <property type="match status" value="1"/>
</dbReference>
<feature type="compositionally biased region" description="Low complexity" evidence="12">
    <location>
        <begin position="470"/>
        <end position="499"/>
    </location>
</feature>
<keyword evidence="6 11" id="KW-0547">Nucleotide-binding</keyword>
<feature type="compositionally biased region" description="Polar residues" evidence="12">
    <location>
        <begin position="442"/>
        <end position="469"/>
    </location>
</feature>
<dbReference type="PROSITE" id="PS00108">
    <property type="entry name" value="PROTEIN_KINASE_ST"/>
    <property type="match status" value="1"/>
</dbReference>
<evidence type="ECO:0000256" key="2">
    <source>
        <dbReference type="ARBA" id="ARBA00008684"/>
    </source>
</evidence>
<dbReference type="FunFam" id="3.30.200.20:FF:000266">
    <property type="entry name" value="probable serine/threonine-protein kinase RLCKVII"/>
    <property type="match status" value="1"/>
</dbReference>
<dbReference type="FunFam" id="1.10.510.10:FF:000032">
    <property type="entry name" value="Serine/threonine-protein kinase PBS1"/>
    <property type="match status" value="1"/>
</dbReference>
<keyword evidence="15" id="KW-1185">Reference proteome</keyword>
<dbReference type="InterPro" id="IPR000719">
    <property type="entry name" value="Prot_kinase_dom"/>
</dbReference>
<accession>A0A540L3D5</accession>
<evidence type="ECO:0000256" key="10">
    <source>
        <dbReference type="ARBA" id="ARBA00023288"/>
    </source>
</evidence>
<dbReference type="GO" id="GO:0004674">
    <property type="term" value="F:protein serine/threonine kinase activity"/>
    <property type="evidence" value="ECO:0007669"/>
    <property type="project" value="UniProtKB-KW"/>
</dbReference>
<feature type="compositionally biased region" description="Polar residues" evidence="12">
    <location>
        <begin position="561"/>
        <end position="582"/>
    </location>
</feature>
<dbReference type="SMART" id="SM00220">
    <property type="entry name" value="S_TKc"/>
    <property type="match status" value="1"/>
</dbReference>
<dbReference type="PROSITE" id="PS00107">
    <property type="entry name" value="PROTEIN_KINASE_ATP"/>
    <property type="match status" value="1"/>
</dbReference>
<evidence type="ECO:0000256" key="5">
    <source>
        <dbReference type="ARBA" id="ARBA00022679"/>
    </source>
</evidence>
<dbReference type="PANTHER" id="PTHR47985">
    <property type="entry name" value="OS07G0668900 PROTEIN"/>
    <property type="match status" value="1"/>
</dbReference>
<feature type="domain" description="Protein kinase" evidence="13">
    <location>
        <begin position="68"/>
        <end position="344"/>
    </location>
</feature>
<feature type="compositionally biased region" description="Basic and acidic residues" evidence="12">
    <location>
        <begin position="533"/>
        <end position="542"/>
    </location>
</feature>
<dbReference type="InterPro" id="IPR011009">
    <property type="entry name" value="Kinase-like_dom_sf"/>
</dbReference>
<dbReference type="GO" id="GO:0010183">
    <property type="term" value="P:pollen tube guidance"/>
    <property type="evidence" value="ECO:0007669"/>
    <property type="project" value="UniProtKB-ARBA"/>
</dbReference>
<keyword evidence="5" id="KW-0808">Transferase</keyword>
<evidence type="ECO:0000313" key="14">
    <source>
        <dbReference type="EMBL" id="TQD80996.1"/>
    </source>
</evidence>
<evidence type="ECO:0000256" key="8">
    <source>
        <dbReference type="ARBA" id="ARBA00022840"/>
    </source>
</evidence>
<dbReference type="AlphaFoldDB" id="A0A540L3D5"/>
<protein>
    <recommendedName>
        <fullName evidence="13">Protein kinase domain-containing protein</fullName>
    </recommendedName>
</protein>
<feature type="region of interest" description="Disordered" evidence="12">
    <location>
        <begin position="344"/>
        <end position="582"/>
    </location>
</feature>
<evidence type="ECO:0000256" key="12">
    <source>
        <dbReference type="SAM" id="MobiDB-lite"/>
    </source>
</evidence>
<evidence type="ECO:0000256" key="7">
    <source>
        <dbReference type="ARBA" id="ARBA00022777"/>
    </source>
</evidence>
<keyword evidence="9" id="KW-0472">Membrane</keyword>
<dbReference type="GO" id="GO:0005524">
    <property type="term" value="F:ATP binding"/>
    <property type="evidence" value="ECO:0007669"/>
    <property type="project" value="UniProtKB-UniRule"/>
</dbReference>
<dbReference type="GO" id="GO:0090404">
    <property type="term" value="C:pollen tube tip"/>
    <property type="evidence" value="ECO:0007669"/>
    <property type="project" value="UniProtKB-ARBA"/>
</dbReference>
<dbReference type="InterPro" id="IPR008271">
    <property type="entry name" value="Ser/Thr_kinase_AS"/>
</dbReference>
<comment type="similarity">
    <text evidence="2">Belongs to the protein kinase superfamily. Ser/Thr protein kinase family.</text>
</comment>
<keyword evidence="4" id="KW-0723">Serine/threonine-protein kinase</keyword>
<dbReference type="Proteomes" id="UP000315295">
    <property type="component" value="Unassembled WGS sequence"/>
</dbReference>
<comment type="subcellular location">
    <subcellularLocation>
        <location evidence="1">Cell membrane</location>
        <topology evidence="1">Lipid-anchor</topology>
    </subcellularLocation>
</comment>
<dbReference type="PROSITE" id="PS50011">
    <property type="entry name" value="PROTEIN_KINASE_DOM"/>
    <property type="match status" value="1"/>
</dbReference>
<feature type="binding site" evidence="11">
    <location>
        <position position="97"/>
    </location>
    <ligand>
        <name>ATP</name>
        <dbReference type="ChEBI" id="CHEBI:30616"/>
    </ligand>
</feature>
<dbReference type="Pfam" id="PF00069">
    <property type="entry name" value="Pkinase"/>
    <property type="match status" value="1"/>
</dbReference>
<dbReference type="SUPFAM" id="SSF56112">
    <property type="entry name" value="Protein kinase-like (PK-like)"/>
    <property type="match status" value="1"/>
</dbReference>
<dbReference type="GO" id="GO:0005886">
    <property type="term" value="C:plasma membrane"/>
    <property type="evidence" value="ECO:0007669"/>
    <property type="project" value="UniProtKB-SubCell"/>
</dbReference>
<dbReference type="EMBL" id="VIEB01000785">
    <property type="protein sequence ID" value="TQD80996.1"/>
    <property type="molecule type" value="Genomic_DNA"/>
</dbReference>
<keyword evidence="3" id="KW-1003">Cell membrane</keyword>
<evidence type="ECO:0000256" key="3">
    <source>
        <dbReference type="ARBA" id="ARBA00022475"/>
    </source>
</evidence>